<dbReference type="STRING" id="5627.A0A1C7MLN9"/>
<dbReference type="EMBL" id="LUGG01000002">
    <property type="protein sequence ID" value="OBZ77346.1"/>
    <property type="molecule type" value="Genomic_DNA"/>
</dbReference>
<name>A0A1C7MLN9_GRIFR</name>
<accession>A0A1C7MLN9</accession>
<sequence>MFPGLRASPRQPSIDFHHDPPNDGPWRQACQPEGLQGVSGPSLKAQLGLESSLPGLYPSLPVDPNPGHDPPDDPDPDPFLPGTWVPNSPEPVKRQVQNRNPCAIYLELREQLEAVGPLTREDHALLKNFLDLSDEALQRRILEKKLEEFGREKVDRPFPKFGKRFPYNELRIAAAKRAEDERKRQAEIQELNRRHKERIEAERLERRRAEMQRQREEAERVQREREEAERLRLEREAEERLRREREEEEHRRREAGGTPHTRGNSQTPAGET</sequence>
<keyword evidence="3" id="KW-1185">Reference proteome</keyword>
<reference evidence="2 3" key="1">
    <citation type="submission" date="2016-03" db="EMBL/GenBank/DDBJ databases">
        <title>Whole genome sequencing of Grifola frondosa 9006-11.</title>
        <authorList>
            <person name="Min B."/>
            <person name="Park H."/>
            <person name="Kim J.-G."/>
            <person name="Cho H."/>
            <person name="Oh Y.-L."/>
            <person name="Kong W.-S."/>
            <person name="Choi I.-G."/>
        </authorList>
    </citation>
    <scope>NUCLEOTIDE SEQUENCE [LARGE SCALE GENOMIC DNA]</scope>
    <source>
        <strain evidence="2 3">9006-11</strain>
    </source>
</reference>
<dbReference type="AlphaFoldDB" id="A0A1C7MLN9"/>
<evidence type="ECO:0000313" key="3">
    <source>
        <dbReference type="Proteomes" id="UP000092993"/>
    </source>
</evidence>
<proteinExistence type="predicted"/>
<evidence type="ECO:0000256" key="1">
    <source>
        <dbReference type="SAM" id="MobiDB-lite"/>
    </source>
</evidence>
<feature type="compositionally biased region" description="Polar residues" evidence="1">
    <location>
        <begin position="261"/>
        <end position="272"/>
    </location>
</feature>
<comment type="caution">
    <text evidence="2">The sequence shown here is derived from an EMBL/GenBank/DDBJ whole genome shotgun (WGS) entry which is preliminary data.</text>
</comment>
<feature type="region of interest" description="Disordered" evidence="1">
    <location>
        <begin position="1"/>
        <end position="94"/>
    </location>
</feature>
<feature type="compositionally biased region" description="Basic and acidic residues" evidence="1">
    <location>
        <begin position="189"/>
        <end position="255"/>
    </location>
</feature>
<gene>
    <name evidence="2" type="ORF">A0H81_02317</name>
</gene>
<protein>
    <submittedName>
        <fullName evidence="2">Uncharacterized protein</fullName>
    </submittedName>
</protein>
<evidence type="ECO:0000313" key="2">
    <source>
        <dbReference type="EMBL" id="OBZ77346.1"/>
    </source>
</evidence>
<dbReference type="Proteomes" id="UP000092993">
    <property type="component" value="Unassembled WGS sequence"/>
</dbReference>
<feature type="region of interest" description="Disordered" evidence="1">
    <location>
        <begin position="189"/>
        <end position="272"/>
    </location>
</feature>
<organism evidence="2 3">
    <name type="scientific">Grifola frondosa</name>
    <name type="common">Maitake</name>
    <name type="synonym">Polyporus frondosus</name>
    <dbReference type="NCBI Taxonomy" id="5627"/>
    <lineage>
        <taxon>Eukaryota</taxon>
        <taxon>Fungi</taxon>
        <taxon>Dikarya</taxon>
        <taxon>Basidiomycota</taxon>
        <taxon>Agaricomycotina</taxon>
        <taxon>Agaricomycetes</taxon>
        <taxon>Polyporales</taxon>
        <taxon>Grifolaceae</taxon>
        <taxon>Grifola</taxon>
    </lineage>
</organism>